<sequence length="90" mass="10180">MKNVNQFVSNVPFDKVIVFDREGNETILTTYKIIIELGGKQYFIENSPHPRKPDGLSIYFDANRGNPKYFAIYPGGGNLVHLSINSCEDL</sequence>
<dbReference type="Proteomes" id="UP001184376">
    <property type="component" value="Unassembled WGS sequence"/>
</dbReference>
<comment type="caution">
    <text evidence="1">The sequence shown here is derived from an EMBL/GenBank/DDBJ whole genome shotgun (WGS) entry which is preliminary data.</text>
</comment>
<keyword evidence="2" id="KW-1185">Reference proteome</keyword>
<accession>A0ACC6IUE4</accession>
<name>A0ACC6IUE4_9FLAO</name>
<evidence type="ECO:0000313" key="1">
    <source>
        <dbReference type="EMBL" id="MDR6441373.1"/>
    </source>
</evidence>
<organism evidence="1 2">
    <name type="scientific">Chryseobacterium bernardetii</name>
    <dbReference type="NCBI Taxonomy" id="1241978"/>
    <lineage>
        <taxon>Bacteria</taxon>
        <taxon>Pseudomonadati</taxon>
        <taxon>Bacteroidota</taxon>
        <taxon>Flavobacteriia</taxon>
        <taxon>Flavobacteriales</taxon>
        <taxon>Weeksellaceae</taxon>
        <taxon>Chryseobacterium group</taxon>
        <taxon>Chryseobacterium</taxon>
    </lineage>
</organism>
<gene>
    <name evidence="1" type="ORF">J2795_002073</name>
</gene>
<proteinExistence type="predicted"/>
<dbReference type="EMBL" id="JAVDRG010000002">
    <property type="protein sequence ID" value="MDR6441373.1"/>
    <property type="molecule type" value="Genomic_DNA"/>
</dbReference>
<reference evidence="1" key="1">
    <citation type="submission" date="2023-07" db="EMBL/GenBank/DDBJ databases">
        <title>Sorghum-associated microbial communities from plants grown in Nebraska, USA.</title>
        <authorList>
            <person name="Schachtman D."/>
        </authorList>
    </citation>
    <scope>NUCLEOTIDE SEQUENCE</scope>
    <source>
        <strain evidence="1">DS1280</strain>
    </source>
</reference>
<protein>
    <submittedName>
        <fullName evidence="1">Uncharacterized protein</fullName>
    </submittedName>
</protein>
<evidence type="ECO:0000313" key="2">
    <source>
        <dbReference type="Proteomes" id="UP001184376"/>
    </source>
</evidence>